<dbReference type="SUPFAM" id="SSF53756">
    <property type="entry name" value="UDP-Glycosyltransferase/glycogen phosphorylase"/>
    <property type="match status" value="1"/>
</dbReference>
<dbReference type="PANTHER" id="PTHR43025">
    <property type="entry name" value="MONOGALACTOSYLDIACYLGLYCEROL SYNTHASE"/>
    <property type="match status" value="1"/>
</dbReference>
<evidence type="ECO:0000259" key="5">
    <source>
        <dbReference type="Pfam" id="PF04101"/>
    </source>
</evidence>
<keyword evidence="3" id="KW-0328">Glycosyltransferase</keyword>
<dbReference type="InterPro" id="IPR050519">
    <property type="entry name" value="Glycosyltransf_28_UgtP"/>
</dbReference>
<evidence type="ECO:0000313" key="8">
    <source>
        <dbReference type="Proteomes" id="UP001168883"/>
    </source>
</evidence>
<reference evidence="7" key="1">
    <citation type="submission" date="2023-07" db="EMBL/GenBank/DDBJ databases">
        <authorList>
            <person name="Aktuganov G."/>
            <person name="Boyko T."/>
            <person name="Delegan Y."/>
            <person name="Galimzianova N."/>
            <person name="Gilvanova E."/>
            <person name="Korobov V."/>
            <person name="Kuzmina L."/>
            <person name="Melentiev A."/>
            <person name="Milman P."/>
            <person name="Ryabova A."/>
            <person name="Stupak E."/>
            <person name="Yasakov T."/>
            <person name="Zharikova N."/>
            <person name="Zhurenko E."/>
        </authorList>
    </citation>
    <scope>NUCLEOTIDE SEQUENCE</scope>
    <source>
        <strain evidence="7">IB-739</strain>
    </source>
</reference>
<keyword evidence="4" id="KW-0808">Transferase</keyword>
<dbReference type="PANTHER" id="PTHR43025:SF3">
    <property type="entry name" value="MONOGALACTOSYLDIACYLGLYCEROL SYNTHASE 1, CHLOROPLASTIC"/>
    <property type="match status" value="1"/>
</dbReference>
<name>A0ABT8VJ64_9BACL</name>
<evidence type="ECO:0000313" key="7">
    <source>
        <dbReference type="EMBL" id="MDO3681012.1"/>
    </source>
</evidence>
<comment type="caution">
    <text evidence="7">The sequence shown here is derived from an EMBL/GenBank/DDBJ whole genome shotgun (WGS) entry which is preliminary data.</text>
</comment>
<accession>A0ABT8VJ64</accession>
<evidence type="ECO:0000256" key="1">
    <source>
        <dbReference type="ARBA" id="ARBA00004370"/>
    </source>
</evidence>
<dbReference type="InterPro" id="IPR007235">
    <property type="entry name" value="Glyco_trans_28_C"/>
</dbReference>
<comment type="subcellular location">
    <subcellularLocation>
        <location evidence="1">Membrane</location>
    </subcellularLocation>
</comment>
<dbReference type="Pfam" id="PF04101">
    <property type="entry name" value="Glyco_tran_28_C"/>
    <property type="match status" value="1"/>
</dbReference>
<comment type="similarity">
    <text evidence="2">Belongs to the glycosyltransferase 28 family.</text>
</comment>
<keyword evidence="8" id="KW-1185">Reference proteome</keyword>
<evidence type="ECO:0000259" key="6">
    <source>
        <dbReference type="Pfam" id="PF06925"/>
    </source>
</evidence>
<dbReference type="Gene3D" id="3.40.50.2000">
    <property type="entry name" value="Glycogen Phosphorylase B"/>
    <property type="match status" value="2"/>
</dbReference>
<sequence length="384" mass="43886">MQKKILILSEAFGSGHTKTAEALIQAISLQEPSVHIEFIEIGRKLHPIASNLIFHAYKQLIRNFPFLWSKIYRNISERIQATPSWLQYLIYQLFHRNIENLLEQIKPDLVVCTHPFGSSSLSRLKKMGYPVKLCTVITDFHAHQVWVQHEVNLYMVPSDEVRRQLADSGIPNHRISVTGIPIQTNFWSKTSKTFAKTKLNMKNMPTILVMGGGLGLGGIRELAHSLLKWKETVQLIICTGHNHSLKVSLERNKHFQHPHIKIVGFVDHIDKLLDAADLLITKPGGITCFEALSKGVPMLIYKPIPGHEENNSNHLVKHELAVRIHLLEEVDGWIEKWLCVPNTFERFCKNIEQFQMKMNPLAGAEAILELLVYQEASEISVENW</sequence>
<dbReference type="EMBL" id="JAUMKJ010000052">
    <property type="protein sequence ID" value="MDO3681012.1"/>
    <property type="molecule type" value="Genomic_DNA"/>
</dbReference>
<feature type="domain" description="Diacylglycerol glucosyltransferase N-terminal" evidence="6">
    <location>
        <begin position="16"/>
        <end position="182"/>
    </location>
</feature>
<evidence type="ECO:0000256" key="2">
    <source>
        <dbReference type="ARBA" id="ARBA00006962"/>
    </source>
</evidence>
<dbReference type="Pfam" id="PF06925">
    <property type="entry name" value="MGDG_synth"/>
    <property type="match status" value="1"/>
</dbReference>
<dbReference type="RefSeq" id="WP_025850364.1">
    <property type="nucleotide sequence ID" value="NZ_JAUMKJ010000052.1"/>
</dbReference>
<protein>
    <submittedName>
        <fullName evidence="7">Glycosyltransferase</fullName>
    </submittedName>
</protein>
<evidence type="ECO:0000256" key="3">
    <source>
        <dbReference type="ARBA" id="ARBA00022676"/>
    </source>
</evidence>
<proteinExistence type="inferred from homology"/>
<organism evidence="7 8">
    <name type="scientific">Paenibacillus ehimensis</name>
    <dbReference type="NCBI Taxonomy" id="79264"/>
    <lineage>
        <taxon>Bacteria</taxon>
        <taxon>Bacillati</taxon>
        <taxon>Bacillota</taxon>
        <taxon>Bacilli</taxon>
        <taxon>Bacillales</taxon>
        <taxon>Paenibacillaceae</taxon>
        <taxon>Paenibacillus</taxon>
    </lineage>
</organism>
<dbReference type="InterPro" id="IPR009695">
    <property type="entry name" value="Diacylglyc_glucosyltr_N"/>
</dbReference>
<gene>
    <name evidence="7" type="ORF">Q3C12_28820</name>
</gene>
<dbReference type="Proteomes" id="UP001168883">
    <property type="component" value="Unassembled WGS sequence"/>
</dbReference>
<evidence type="ECO:0000256" key="4">
    <source>
        <dbReference type="ARBA" id="ARBA00022679"/>
    </source>
</evidence>
<feature type="domain" description="Glycosyl transferase family 28 C-terminal" evidence="5">
    <location>
        <begin position="206"/>
        <end position="322"/>
    </location>
</feature>